<comment type="caution">
    <text evidence="1">The sequence shown here is derived from an EMBL/GenBank/DDBJ whole genome shotgun (WGS) entry which is preliminary data.</text>
</comment>
<protein>
    <submittedName>
        <fullName evidence="1">Uncharacterized protein</fullName>
    </submittedName>
</protein>
<proteinExistence type="predicted"/>
<dbReference type="AlphaFoldDB" id="A0A6M1SAS5"/>
<evidence type="ECO:0000313" key="2">
    <source>
        <dbReference type="Proteomes" id="UP000477849"/>
    </source>
</evidence>
<organism evidence="1 2">
    <name type="scientific">Rhizobium daejeonense</name>
    <dbReference type="NCBI Taxonomy" id="240521"/>
    <lineage>
        <taxon>Bacteria</taxon>
        <taxon>Pseudomonadati</taxon>
        <taxon>Pseudomonadota</taxon>
        <taxon>Alphaproteobacteria</taxon>
        <taxon>Hyphomicrobiales</taxon>
        <taxon>Rhizobiaceae</taxon>
        <taxon>Rhizobium/Agrobacterium group</taxon>
        <taxon>Rhizobium</taxon>
    </lineage>
</organism>
<name>A0A6M1SAS5_9HYPH</name>
<sequence length="137" mass="15173">MNPRPFSNWQRWTTDVPQMGPADHDRLRRHLIASGIVIVLGTARFSRADFIRTLTAAGEVQNGTGTTLSKEDLPPPPFAIDDTSIYERQGVLTSIALATSRRRGFVLVFENAADFRAFAIGAYIANQQVIILEFPAD</sequence>
<keyword evidence="2" id="KW-1185">Reference proteome</keyword>
<dbReference type="Proteomes" id="UP000477849">
    <property type="component" value="Unassembled WGS sequence"/>
</dbReference>
<gene>
    <name evidence="1" type="ORF">G6N76_23245</name>
</gene>
<dbReference type="EMBL" id="JAAKZH010000012">
    <property type="protein sequence ID" value="NGO66587.1"/>
    <property type="molecule type" value="Genomic_DNA"/>
</dbReference>
<dbReference type="RefSeq" id="WP_163906393.1">
    <property type="nucleotide sequence ID" value="NZ_CP048428.1"/>
</dbReference>
<accession>A0A6M1SAS5</accession>
<reference evidence="1 2" key="1">
    <citation type="submission" date="2020-02" db="EMBL/GenBank/DDBJ databases">
        <title>Genome sequence of the type strain CCBAU10050 of Rhizobium daejeonense.</title>
        <authorList>
            <person name="Gao J."/>
            <person name="Sun J."/>
        </authorList>
    </citation>
    <scope>NUCLEOTIDE SEQUENCE [LARGE SCALE GENOMIC DNA]</scope>
    <source>
        <strain evidence="1 2">CCBAU10050</strain>
    </source>
</reference>
<evidence type="ECO:0000313" key="1">
    <source>
        <dbReference type="EMBL" id="NGO66587.1"/>
    </source>
</evidence>